<accession>A0A7C9MEY0</accession>
<evidence type="ECO:0000313" key="1">
    <source>
        <dbReference type="EMBL" id="MXQ08552.1"/>
    </source>
</evidence>
<dbReference type="Pfam" id="PF07372">
    <property type="entry name" value="DUF1491"/>
    <property type="match status" value="1"/>
</dbReference>
<comment type="caution">
    <text evidence="1">The sequence shown here is derived from an EMBL/GenBank/DDBJ whole genome shotgun (WGS) entry which is preliminary data.</text>
</comment>
<reference evidence="1 2" key="2">
    <citation type="submission" date="2020-03" db="EMBL/GenBank/DDBJ databases">
        <title>Kangsaoukella pontilimi gen. nov., sp. nov., a new member of the family Rhodobacteraceae isolated from a tidal mudflat.</title>
        <authorList>
            <person name="Kim I.S."/>
        </authorList>
    </citation>
    <scope>NUCLEOTIDE SEQUENCE [LARGE SCALE GENOMIC DNA]</scope>
    <source>
        <strain evidence="1 2">GH1-50</strain>
    </source>
</reference>
<dbReference type="InterPro" id="IPR009964">
    <property type="entry name" value="DUF1491"/>
</dbReference>
<sequence>MNARLTSEVWVAAYLTRCRLADIPAFVVARGDHTAGAVLVKLNTLDGRAVAFQRSFDLMTGERRWVVLVEGNEADVDASVTRQRGTDPDLWVIEVEDRAGRHLLDQPGLE</sequence>
<dbReference type="RefSeq" id="WP_160764466.1">
    <property type="nucleotide sequence ID" value="NZ_WUPT01000002.1"/>
</dbReference>
<dbReference type="Proteomes" id="UP000480350">
    <property type="component" value="Unassembled WGS sequence"/>
</dbReference>
<reference evidence="1 2" key="1">
    <citation type="submission" date="2019-12" db="EMBL/GenBank/DDBJ databases">
        <authorList>
            <person name="Lee S.D."/>
        </authorList>
    </citation>
    <scope>NUCLEOTIDE SEQUENCE [LARGE SCALE GENOMIC DNA]</scope>
    <source>
        <strain evidence="1 2">GH1-50</strain>
    </source>
</reference>
<dbReference type="AlphaFoldDB" id="A0A7C9MEY0"/>
<proteinExistence type="predicted"/>
<dbReference type="Gene3D" id="3.40.1530.20">
    <property type="entry name" value="Protein of unknown function (DUF1491)"/>
    <property type="match status" value="1"/>
</dbReference>
<organism evidence="1 2">
    <name type="scientific">Kangsaoukella pontilimi</name>
    <dbReference type="NCBI Taxonomy" id="2691042"/>
    <lineage>
        <taxon>Bacteria</taxon>
        <taxon>Pseudomonadati</taxon>
        <taxon>Pseudomonadota</taxon>
        <taxon>Alphaproteobacteria</taxon>
        <taxon>Rhodobacterales</taxon>
        <taxon>Paracoccaceae</taxon>
        <taxon>Kangsaoukella</taxon>
    </lineage>
</organism>
<gene>
    <name evidence="1" type="ORF">GQ651_11910</name>
</gene>
<evidence type="ECO:0000313" key="2">
    <source>
        <dbReference type="Proteomes" id="UP000480350"/>
    </source>
</evidence>
<dbReference type="EMBL" id="WUPT01000002">
    <property type="protein sequence ID" value="MXQ08552.1"/>
    <property type="molecule type" value="Genomic_DNA"/>
</dbReference>
<name>A0A7C9MEY0_9RHOB</name>
<protein>
    <submittedName>
        <fullName evidence="1">DUF1491 family protein</fullName>
    </submittedName>
</protein>
<keyword evidence="2" id="KW-1185">Reference proteome</keyword>